<feature type="domain" description="4Fe-4S ferredoxin-type" evidence="8">
    <location>
        <begin position="247"/>
        <end position="273"/>
    </location>
</feature>
<organism evidence="9 10">
    <name type="scientific">Fermentimonas caenicola</name>
    <dbReference type="NCBI Taxonomy" id="1562970"/>
    <lineage>
        <taxon>Bacteria</taxon>
        <taxon>Pseudomonadati</taxon>
        <taxon>Bacteroidota</taxon>
        <taxon>Bacteroidia</taxon>
        <taxon>Bacteroidales</taxon>
        <taxon>Dysgonomonadaceae</taxon>
        <taxon>Fermentimonas</taxon>
    </lineage>
</organism>
<dbReference type="PROSITE" id="PS51379">
    <property type="entry name" value="4FE4S_FER_2"/>
    <property type="match status" value="5"/>
</dbReference>
<feature type="domain" description="4Fe-4S ferredoxin-type" evidence="8">
    <location>
        <begin position="477"/>
        <end position="506"/>
    </location>
</feature>
<keyword evidence="10" id="KW-1185">Reference proteome</keyword>
<dbReference type="Gene3D" id="3.30.70.20">
    <property type="match status" value="3"/>
</dbReference>
<evidence type="ECO:0000256" key="7">
    <source>
        <dbReference type="SAM" id="Phobius"/>
    </source>
</evidence>
<dbReference type="SUPFAM" id="SSF54862">
    <property type="entry name" value="4Fe-4S ferredoxins"/>
    <property type="match status" value="2"/>
</dbReference>
<keyword evidence="4" id="KW-0249">Electron transport</keyword>
<dbReference type="Pfam" id="PF12838">
    <property type="entry name" value="Fer4_7"/>
    <property type="match status" value="1"/>
</dbReference>
<evidence type="ECO:0000259" key="8">
    <source>
        <dbReference type="PROSITE" id="PS51379"/>
    </source>
</evidence>
<evidence type="ECO:0000313" key="10">
    <source>
        <dbReference type="Proteomes" id="UP000032417"/>
    </source>
</evidence>
<evidence type="ECO:0000256" key="6">
    <source>
        <dbReference type="ARBA" id="ARBA00023014"/>
    </source>
</evidence>
<keyword evidence="6" id="KW-0411">Iron-sulfur</keyword>
<dbReference type="Pfam" id="PF12801">
    <property type="entry name" value="Fer4_5"/>
    <property type="match status" value="2"/>
</dbReference>
<reference evidence="9 10" key="1">
    <citation type="submission" date="2014-08" db="EMBL/GenBank/DDBJ databases">
        <authorList>
            <person name="Wibberg D."/>
        </authorList>
    </citation>
    <scope>NUCLEOTIDE SEQUENCE [LARGE SCALE GENOMIC DNA]</scope>
    <source>
        <strain evidence="10">ING2-E5B</strain>
    </source>
</reference>
<keyword evidence="2" id="KW-0004">4Fe-4S</keyword>
<dbReference type="GO" id="GO:0046872">
    <property type="term" value="F:metal ion binding"/>
    <property type="evidence" value="ECO:0007669"/>
    <property type="project" value="UniProtKB-KW"/>
</dbReference>
<dbReference type="EMBL" id="LN515532">
    <property type="protein sequence ID" value="CEA14653.1"/>
    <property type="molecule type" value="Genomic_DNA"/>
</dbReference>
<protein>
    <recommendedName>
        <fullName evidence="8">4Fe-4S ferredoxin-type domain-containing protein</fullName>
    </recommendedName>
</protein>
<dbReference type="HOGENOM" id="CLU_024045_0_0_10"/>
<evidence type="ECO:0000256" key="4">
    <source>
        <dbReference type="ARBA" id="ARBA00022982"/>
    </source>
</evidence>
<sequence>MLKKIRVALAIAFFIVISLLFLDISGVLNKYFAYFAELQFVPALLSINVVVLILLVLLTFVFGRIYCSVICPTGVYQDIISYFARRIKSKKARRYSYSAAKTILRITILAFFIVGVVAGIGFITAILDPYGSYGRIATELIGPVYKSVNNLFAKILGDQSYTFAPSQIWIKSIFSLVLASLSLLIIGLLAWRSGRTYCNTYCPVGTILGYISKFSIFKLQIDKTSCTTCGRCARDCKASCIDFKNHTIDYTRCVTCFNCIESCKDGSMSYSLRKRTVEQPFEKIGVLPESSSRRQFLITSLILTASAAELRAQEKKRSMIKFPAVRKERYKRPVPISPPGSLSHENLNSKCTACLLCVNQCPEKIIHPSVNEYGWTAVMQPTLSFERGYCKTDCTVCSDVCPTNAITKFSKEEKTKVALGHAIYIRENCIVVKDDVNCDGCWRICPTDAITRKYRDNGDPYTPPSDQPNANTVDLRLVPVVNKDKCIGCGACEYICPARPLTAIFVKGYKKHRILN</sequence>
<keyword evidence="7" id="KW-0472">Membrane</keyword>
<keyword evidence="7" id="KW-0812">Transmembrane</keyword>
<gene>
    <name evidence="9" type="ORF">ING2E5B_0035</name>
</gene>
<accession>A0A098BVX4</accession>
<dbReference type="PANTHER" id="PTHR30176:SF3">
    <property type="entry name" value="FERREDOXIN-TYPE PROTEIN NAPH"/>
    <property type="match status" value="1"/>
</dbReference>
<evidence type="ECO:0000256" key="5">
    <source>
        <dbReference type="ARBA" id="ARBA00023004"/>
    </source>
</evidence>
<feature type="domain" description="4Fe-4S ferredoxin-type" evidence="8">
    <location>
        <begin position="340"/>
        <end position="371"/>
    </location>
</feature>
<evidence type="ECO:0000256" key="3">
    <source>
        <dbReference type="ARBA" id="ARBA00022723"/>
    </source>
</evidence>
<keyword evidence="3" id="KW-0479">Metal-binding</keyword>
<dbReference type="PROSITE" id="PS00198">
    <property type="entry name" value="4FE4S_FER_1"/>
    <property type="match status" value="2"/>
</dbReference>
<dbReference type="STRING" id="1562970.ING2E5B_0035"/>
<dbReference type="InterPro" id="IPR017896">
    <property type="entry name" value="4Fe4S_Fe-S-bd"/>
</dbReference>
<dbReference type="KEGG" id="pbt:ING2E5B_0035"/>
<dbReference type="InterPro" id="IPR051684">
    <property type="entry name" value="Electron_Trans/Redox"/>
</dbReference>
<proteinExistence type="predicted"/>
<feature type="transmembrane region" description="Helical" evidence="7">
    <location>
        <begin position="40"/>
        <end position="62"/>
    </location>
</feature>
<dbReference type="GO" id="GO:0051539">
    <property type="term" value="F:4 iron, 4 sulfur cluster binding"/>
    <property type="evidence" value="ECO:0007669"/>
    <property type="project" value="UniProtKB-KW"/>
</dbReference>
<dbReference type="AlphaFoldDB" id="A0A098BVX4"/>
<dbReference type="PANTHER" id="PTHR30176">
    <property type="entry name" value="FERREDOXIN-TYPE PROTEIN NAPH"/>
    <property type="match status" value="1"/>
</dbReference>
<evidence type="ECO:0000256" key="1">
    <source>
        <dbReference type="ARBA" id="ARBA00022448"/>
    </source>
</evidence>
<evidence type="ECO:0000313" key="9">
    <source>
        <dbReference type="EMBL" id="CEA14653.1"/>
    </source>
</evidence>
<dbReference type="Pfam" id="PF13187">
    <property type="entry name" value="Fer4_9"/>
    <property type="match status" value="1"/>
</dbReference>
<dbReference type="Proteomes" id="UP000032417">
    <property type="component" value="Chromosome 1"/>
</dbReference>
<feature type="domain" description="4Fe-4S ferredoxin-type" evidence="8">
    <location>
        <begin position="379"/>
        <end position="412"/>
    </location>
</feature>
<dbReference type="PATRIC" id="fig|1562970.3.peg.34"/>
<name>A0A098BVX4_9BACT</name>
<feature type="transmembrane region" description="Helical" evidence="7">
    <location>
        <begin position="103"/>
        <end position="127"/>
    </location>
</feature>
<keyword evidence="1" id="KW-0813">Transport</keyword>
<keyword evidence="7" id="KW-1133">Transmembrane helix</keyword>
<dbReference type="CDD" id="cd16373">
    <property type="entry name" value="DMSOR_beta_like"/>
    <property type="match status" value="1"/>
</dbReference>
<feature type="domain" description="4Fe-4S ferredoxin-type" evidence="8">
    <location>
        <begin position="217"/>
        <end position="246"/>
    </location>
</feature>
<keyword evidence="5" id="KW-0408">Iron</keyword>
<feature type="transmembrane region" description="Helical" evidence="7">
    <location>
        <begin position="168"/>
        <end position="191"/>
    </location>
</feature>
<dbReference type="GO" id="GO:0005886">
    <property type="term" value="C:plasma membrane"/>
    <property type="evidence" value="ECO:0007669"/>
    <property type="project" value="TreeGrafter"/>
</dbReference>
<dbReference type="OrthoDB" id="9810688at2"/>
<dbReference type="InterPro" id="IPR017900">
    <property type="entry name" value="4Fe4S_Fe_S_CS"/>
</dbReference>
<evidence type="ECO:0000256" key="2">
    <source>
        <dbReference type="ARBA" id="ARBA00022485"/>
    </source>
</evidence>
<feature type="transmembrane region" description="Helical" evidence="7">
    <location>
        <begin position="7"/>
        <end position="28"/>
    </location>
</feature>